<feature type="region of interest" description="Disordered" evidence="13">
    <location>
        <begin position="26"/>
        <end position="58"/>
    </location>
</feature>
<dbReference type="GO" id="GO:0006508">
    <property type="term" value="P:proteolysis"/>
    <property type="evidence" value="ECO:0007669"/>
    <property type="project" value="UniProtKB-KW"/>
</dbReference>
<organism evidence="16 17">
    <name type="scientific">Nonomuraea phyllanthi</name>
    <dbReference type="NCBI Taxonomy" id="2219224"/>
    <lineage>
        <taxon>Bacteria</taxon>
        <taxon>Bacillati</taxon>
        <taxon>Actinomycetota</taxon>
        <taxon>Actinomycetes</taxon>
        <taxon>Streptosporangiales</taxon>
        <taxon>Streptosporangiaceae</taxon>
        <taxon>Nonomuraea</taxon>
    </lineage>
</organism>
<evidence type="ECO:0000313" key="17">
    <source>
        <dbReference type="Proteomes" id="UP000312512"/>
    </source>
</evidence>
<dbReference type="GO" id="GO:0016285">
    <property type="term" value="F:alanyl aminopeptidase activity"/>
    <property type="evidence" value="ECO:0007669"/>
    <property type="project" value="UniProtKB-EC"/>
</dbReference>
<name>A0A5C4VIH8_9ACTN</name>
<dbReference type="SUPFAM" id="SSF55486">
    <property type="entry name" value="Metalloproteases ('zincins'), catalytic domain"/>
    <property type="match status" value="1"/>
</dbReference>
<evidence type="ECO:0000259" key="14">
    <source>
        <dbReference type="Pfam" id="PF01433"/>
    </source>
</evidence>
<dbReference type="SUPFAM" id="SSF63737">
    <property type="entry name" value="Leukotriene A4 hydrolase N-terminal domain"/>
    <property type="match status" value="1"/>
</dbReference>
<dbReference type="InterPro" id="IPR014782">
    <property type="entry name" value="Peptidase_M1_dom"/>
</dbReference>
<dbReference type="Proteomes" id="UP000312512">
    <property type="component" value="Unassembled WGS sequence"/>
</dbReference>
<comment type="caution">
    <text evidence="16">The sequence shown here is derived from an EMBL/GenBank/DDBJ whole genome shotgun (WGS) entry which is preliminary data.</text>
</comment>
<evidence type="ECO:0000256" key="6">
    <source>
        <dbReference type="ARBA" id="ARBA00022670"/>
    </source>
</evidence>
<keyword evidence="17" id="KW-1185">Reference proteome</keyword>
<dbReference type="GO" id="GO:0008270">
    <property type="term" value="F:zinc ion binding"/>
    <property type="evidence" value="ECO:0007669"/>
    <property type="project" value="InterPro"/>
</dbReference>
<comment type="catalytic activity">
    <reaction evidence="1">
        <text>Release of an N-terminal amino acid, Xaa-|-Yaa- from a peptide, amide or arylamide. Xaa is preferably Ala, but may be most amino acids including Pro (slow action). When a terminal hydrophobic residue is followed by a prolyl residue, the two may be released as an intact Xaa-Pro dipeptide.</text>
        <dbReference type="EC" id="3.4.11.2"/>
    </reaction>
</comment>
<dbReference type="InterPro" id="IPR001930">
    <property type="entry name" value="Peptidase_M1"/>
</dbReference>
<evidence type="ECO:0000256" key="8">
    <source>
        <dbReference type="ARBA" id="ARBA00022801"/>
    </source>
</evidence>
<proteinExistence type="inferred from homology"/>
<dbReference type="EMBL" id="VDLX02000013">
    <property type="protein sequence ID" value="KAB8191163.1"/>
    <property type="molecule type" value="Genomic_DNA"/>
</dbReference>
<comment type="cofactor">
    <cofactor evidence="2">
        <name>Zn(2+)</name>
        <dbReference type="ChEBI" id="CHEBI:29105"/>
    </cofactor>
</comment>
<keyword evidence="6" id="KW-0645">Protease</keyword>
<feature type="domain" description="Aminopeptidase N-like N-terminal" evidence="15">
    <location>
        <begin position="66"/>
        <end position="239"/>
    </location>
</feature>
<reference evidence="16 17" key="1">
    <citation type="submission" date="2019-10" db="EMBL/GenBank/DDBJ databases">
        <title>Nonomuraea sp. nov., isolated from Phyllanthus amarus.</title>
        <authorList>
            <person name="Klykleung N."/>
            <person name="Tanasupawat S."/>
        </authorList>
    </citation>
    <scope>NUCLEOTIDE SEQUENCE [LARGE SCALE GENOMIC DNA]</scope>
    <source>
        <strain evidence="16 17">PA1-10</strain>
    </source>
</reference>
<evidence type="ECO:0000259" key="15">
    <source>
        <dbReference type="Pfam" id="PF17900"/>
    </source>
</evidence>
<dbReference type="Pfam" id="PF17900">
    <property type="entry name" value="Peptidase_M1_N"/>
    <property type="match status" value="1"/>
</dbReference>
<evidence type="ECO:0000256" key="2">
    <source>
        <dbReference type="ARBA" id="ARBA00001947"/>
    </source>
</evidence>
<keyword evidence="9" id="KW-0862">Zinc</keyword>
<evidence type="ECO:0000256" key="11">
    <source>
        <dbReference type="ARBA" id="ARBA00029811"/>
    </source>
</evidence>
<dbReference type="InterPro" id="IPR045357">
    <property type="entry name" value="Aminopeptidase_N-like_N"/>
</dbReference>
<dbReference type="CDD" id="cd09603">
    <property type="entry name" value="M1_APN_like"/>
    <property type="match status" value="1"/>
</dbReference>
<evidence type="ECO:0000256" key="3">
    <source>
        <dbReference type="ARBA" id="ARBA00010136"/>
    </source>
</evidence>
<keyword evidence="10" id="KW-0482">Metalloprotease</keyword>
<feature type="domain" description="Peptidase M1 membrane alanine aminopeptidase" evidence="14">
    <location>
        <begin position="326"/>
        <end position="467"/>
    </location>
</feature>
<evidence type="ECO:0000256" key="5">
    <source>
        <dbReference type="ARBA" id="ARBA00015611"/>
    </source>
</evidence>
<gene>
    <name evidence="16" type="ORF">FH608_031660</name>
</gene>
<dbReference type="OrthoDB" id="100605at2"/>
<evidence type="ECO:0000256" key="10">
    <source>
        <dbReference type="ARBA" id="ARBA00023049"/>
    </source>
</evidence>
<dbReference type="PANTHER" id="PTHR11533:SF297">
    <property type="entry name" value="AMINOPEPTIDASE N"/>
    <property type="match status" value="1"/>
</dbReference>
<keyword evidence="8" id="KW-0378">Hydrolase</keyword>
<dbReference type="GO" id="GO:0008237">
    <property type="term" value="F:metallopeptidase activity"/>
    <property type="evidence" value="ECO:0007669"/>
    <property type="project" value="UniProtKB-KW"/>
</dbReference>
<dbReference type="InterPro" id="IPR027268">
    <property type="entry name" value="Peptidase_M4/M1_CTD_sf"/>
</dbReference>
<dbReference type="EC" id="3.4.11.2" evidence="4"/>
<evidence type="ECO:0000256" key="4">
    <source>
        <dbReference type="ARBA" id="ARBA00012564"/>
    </source>
</evidence>
<dbReference type="PRINTS" id="PR00756">
    <property type="entry name" value="ALADIPTASE"/>
</dbReference>
<dbReference type="AlphaFoldDB" id="A0A5C4VIH8"/>
<comment type="similarity">
    <text evidence="3">Belongs to the peptidase M1 family.</text>
</comment>
<dbReference type="InterPro" id="IPR050344">
    <property type="entry name" value="Peptidase_M1_aminopeptidases"/>
</dbReference>
<dbReference type="Gene3D" id="1.10.390.10">
    <property type="entry name" value="Neutral Protease Domain 2"/>
    <property type="match status" value="1"/>
</dbReference>
<dbReference type="PANTHER" id="PTHR11533">
    <property type="entry name" value="PROTEASE M1 ZINC METALLOPROTEASE"/>
    <property type="match status" value="1"/>
</dbReference>
<evidence type="ECO:0000256" key="9">
    <source>
        <dbReference type="ARBA" id="ARBA00022833"/>
    </source>
</evidence>
<sequence length="475" mass="51578">MRTHWREVALLATLAGVLGCAPTTDPPSLADHRLDDPPPALSHRPGAAGIGDPDFPTDGNGGYDVSHYGLVVDYVPATKQLKGVTTIKAAATQGLSRFNLDLAGLKVSGVRVDGAAAEFSRNGDELTVTPAEPIDVRSRFTVKVTYAGVPQAEKDSANLGTYGFVPTPDGAFVASEPDGSKTWFPNNDHPADKATYDFKITVPAGVTALANGELVGKPTTAGGKTTYHWRERHPMASYLATATMGKFDLREGRTPGGIPETAAVDPRFKSALDKLYTVSGEVTDYWSKVFGPYPFSSTGGIVDDFAAGYALENQTKPLYGGFAPDASIIAHELAHQWFGDSLTIRRWKDLWLNEGFATYAEWLWSEHKGKRTAKAIFDELHAQPATSPIWAYPPGRALPHDLFNMSVYTRGAMTLQALRDAIGDTTFFKLLQDWTAAHRYGHVTTDEFIALAERLSGKDLSKLFDAWLFQPTRPA</sequence>
<dbReference type="InterPro" id="IPR042097">
    <property type="entry name" value="Aminopeptidase_N-like_N_sf"/>
</dbReference>
<evidence type="ECO:0000256" key="7">
    <source>
        <dbReference type="ARBA" id="ARBA00022723"/>
    </source>
</evidence>
<accession>A0A5C4VIH8</accession>
<dbReference type="Pfam" id="PF01433">
    <property type="entry name" value="Peptidase_M1"/>
    <property type="match status" value="1"/>
</dbReference>
<protein>
    <recommendedName>
        <fullName evidence="5">Aminopeptidase N</fullName>
        <ecNumber evidence="4">3.4.11.2</ecNumber>
    </recommendedName>
    <alternativeName>
        <fullName evidence="11">Alanine aminopeptidase</fullName>
    </alternativeName>
    <alternativeName>
        <fullName evidence="12">Lysyl aminopeptidase</fullName>
    </alternativeName>
</protein>
<dbReference type="Gene3D" id="2.60.40.1730">
    <property type="entry name" value="tricorn interacting facor f3 domain"/>
    <property type="match status" value="1"/>
</dbReference>
<dbReference type="RefSeq" id="WP_139636017.1">
    <property type="nucleotide sequence ID" value="NZ_VDLX02000013.1"/>
</dbReference>
<dbReference type="PROSITE" id="PS51257">
    <property type="entry name" value="PROKAR_LIPOPROTEIN"/>
    <property type="match status" value="1"/>
</dbReference>
<evidence type="ECO:0000256" key="12">
    <source>
        <dbReference type="ARBA" id="ARBA00031533"/>
    </source>
</evidence>
<keyword evidence="7" id="KW-0479">Metal-binding</keyword>
<evidence type="ECO:0000256" key="13">
    <source>
        <dbReference type="SAM" id="MobiDB-lite"/>
    </source>
</evidence>
<evidence type="ECO:0000256" key="1">
    <source>
        <dbReference type="ARBA" id="ARBA00000098"/>
    </source>
</evidence>
<evidence type="ECO:0000313" key="16">
    <source>
        <dbReference type="EMBL" id="KAB8191163.1"/>
    </source>
</evidence>